<gene>
    <name evidence="2" type="ORF">BC742_0936</name>
</gene>
<accession>A0A495WGT5</accession>
<keyword evidence="3" id="KW-1185">Reference proteome</keyword>
<protein>
    <submittedName>
        <fullName evidence="2">Uncharacterized protein DUF4251</fullName>
    </submittedName>
</protein>
<comment type="caution">
    <text evidence="2">The sequence shown here is derived from an EMBL/GenBank/DDBJ whole genome shotgun (WGS) entry which is preliminary data.</text>
</comment>
<evidence type="ECO:0000313" key="2">
    <source>
        <dbReference type="EMBL" id="RKT60005.1"/>
    </source>
</evidence>
<name>A0A495WGT5_9BACT</name>
<evidence type="ECO:0000256" key="1">
    <source>
        <dbReference type="SAM" id="MobiDB-lite"/>
    </source>
</evidence>
<dbReference type="EMBL" id="RBXN01000002">
    <property type="protein sequence ID" value="RKT60005.1"/>
    <property type="molecule type" value="Genomic_DNA"/>
</dbReference>
<dbReference type="AlphaFoldDB" id="A0A495WGT5"/>
<dbReference type="Gene3D" id="2.40.128.410">
    <property type="match status" value="1"/>
</dbReference>
<feature type="region of interest" description="Disordered" evidence="1">
    <location>
        <begin position="1"/>
        <end position="24"/>
    </location>
</feature>
<evidence type="ECO:0000313" key="3">
    <source>
        <dbReference type="Proteomes" id="UP000269493"/>
    </source>
</evidence>
<dbReference type="Proteomes" id="UP000269493">
    <property type="component" value="Unassembled WGS sequence"/>
</dbReference>
<reference evidence="2 3" key="1">
    <citation type="submission" date="2018-10" db="EMBL/GenBank/DDBJ databases">
        <title>Genomic Encyclopedia of Archaeal and Bacterial Type Strains, Phase II (KMG-II): from individual species to whole genera.</title>
        <authorList>
            <person name="Goeker M."/>
        </authorList>
    </citation>
    <scope>NUCLEOTIDE SEQUENCE [LARGE SCALE GENOMIC DNA]</scope>
    <source>
        <strain evidence="2 3">NSB1</strain>
    </source>
</reference>
<dbReference type="InterPro" id="IPR025347">
    <property type="entry name" value="DUF4251"/>
</dbReference>
<proteinExistence type="predicted"/>
<dbReference type="Pfam" id="PF14059">
    <property type="entry name" value="DUF4251"/>
    <property type="match status" value="1"/>
</dbReference>
<organism evidence="2 3">
    <name type="scientific">Coprobacter fastidiosus NSB1 = JCM 33896</name>
    <dbReference type="NCBI Taxonomy" id="1349822"/>
    <lineage>
        <taxon>Bacteria</taxon>
        <taxon>Pseudomonadati</taxon>
        <taxon>Bacteroidota</taxon>
        <taxon>Bacteroidia</taxon>
        <taxon>Bacteroidales</taxon>
        <taxon>Barnesiellaceae</taxon>
        <taxon>Coprobacter</taxon>
    </lineage>
</organism>
<sequence>MASQLHSSEKITQKKNRKYNTPDSTDMKYHAQALAALKDSTFVFNTNQIIFNNGISTSVSSVTNFISLNKNRVVIQIAFDIPYIGYNGLGGITVEGHISTVKMRTDKKGFTRYEFYANGTGISARVELTLHPTNNSATAIISPNFNSKQLNLNGSISPMNKAYIYKGTSL</sequence>